<reference evidence="2" key="1">
    <citation type="submission" date="2021-06" db="EMBL/GenBank/DDBJ databases">
        <authorList>
            <person name="Kallberg Y."/>
            <person name="Tangrot J."/>
            <person name="Rosling A."/>
        </authorList>
    </citation>
    <scope>NUCLEOTIDE SEQUENCE</scope>
    <source>
        <strain evidence="2">MT106</strain>
    </source>
</reference>
<accession>A0A9N9EXQ9</accession>
<protein>
    <submittedName>
        <fullName evidence="2">12977_t:CDS:1</fullName>
    </submittedName>
</protein>
<dbReference type="Proteomes" id="UP000789831">
    <property type="component" value="Unassembled WGS sequence"/>
</dbReference>
<comment type="caution">
    <text evidence="2">The sequence shown here is derived from an EMBL/GenBank/DDBJ whole genome shotgun (WGS) entry which is preliminary data.</text>
</comment>
<feature type="region of interest" description="Disordered" evidence="1">
    <location>
        <begin position="86"/>
        <end position="122"/>
    </location>
</feature>
<feature type="non-terminal residue" evidence="2">
    <location>
        <position position="1"/>
    </location>
</feature>
<dbReference type="AlphaFoldDB" id="A0A9N9EXQ9"/>
<evidence type="ECO:0000313" key="2">
    <source>
        <dbReference type="EMBL" id="CAG8697117.1"/>
    </source>
</evidence>
<proteinExistence type="predicted"/>
<evidence type="ECO:0000256" key="1">
    <source>
        <dbReference type="SAM" id="MobiDB-lite"/>
    </source>
</evidence>
<name>A0A9N9EXQ9_9GLOM</name>
<dbReference type="InterPro" id="IPR035979">
    <property type="entry name" value="RBD_domain_sf"/>
</dbReference>
<gene>
    <name evidence="2" type="ORF">AGERDE_LOCUS13321</name>
</gene>
<keyword evidence="3" id="KW-1185">Reference proteome</keyword>
<dbReference type="CDD" id="cd00590">
    <property type="entry name" value="RRM_SF"/>
    <property type="match status" value="1"/>
</dbReference>
<organism evidence="2 3">
    <name type="scientific">Ambispora gerdemannii</name>
    <dbReference type="NCBI Taxonomy" id="144530"/>
    <lineage>
        <taxon>Eukaryota</taxon>
        <taxon>Fungi</taxon>
        <taxon>Fungi incertae sedis</taxon>
        <taxon>Mucoromycota</taxon>
        <taxon>Glomeromycotina</taxon>
        <taxon>Glomeromycetes</taxon>
        <taxon>Archaeosporales</taxon>
        <taxon>Ambisporaceae</taxon>
        <taxon>Ambispora</taxon>
    </lineage>
</organism>
<feature type="non-terminal residue" evidence="2">
    <location>
        <position position="122"/>
    </location>
</feature>
<sequence length="122" mass="14064">NLPPRSTAYALQHVITQTKAKTCFIPRSRFKHTHLGIAFITFENEEDMINTSTTKLILDNHQLEWISSNTKTCYYYHSSTHTISKCSTKPINHNKNERNNNMSNSSQLKESNDETELDENSS</sequence>
<dbReference type="SUPFAM" id="SSF54928">
    <property type="entry name" value="RNA-binding domain, RBD"/>
    <property type="match status" value="1"/>
</dbReference>
<dbReference type="GO" id="GO:0003676">
    <property type="term" value="F:nucleic acid binding"/>
    <property type="evidence" value="ECO:0007669"/>
    <property type="project" value="InterPro"/>
</dbReference>
<feature type="compositionally biased region" description="Acidic residues" evidence="1">
    <location>
        <begin position="113"/>
        <end position="122"/>
    </location>
</feature>
<evidence type="ECO:0000313" key="3">
    <source>
        <dbReference type="Proteomes" id="UP000789831"/>
    </source>
</evidence>
<dbReference type="EMBL" id="CAJVPL010016943">
    <property type="protein sequence ID" value="CAG8697117.1"/>
    <property type="molecule type" value="Genomic_DNA"/>
</dbReference>